<evidence type="ECO:0000313" key="11">
    <source>
        <dbReference type="EMBL" id="SUZ63136.1"/>
    </source>
</evidence>
<sequence>MFDLSALLQVATSAVATWAPKLAGAAAVLAIGWFIAGWAKRFSMKALQASALDDILVPFIAGMVYVTTIALVAIAAVGVLGVNTTSFVAVLGAVGLAIALAFQDTFSNFAAGVMLLTFRPFNVGDAVEVGGSVGTVREVGIFTCLLTTGDNVHIRVPNSRIFGQTIINYSGSDTRRVDLVVGVSYDDDLSVAVKICEELLASDERVLDDPGSVVAVHELADSSVNLVVRPWVSTQDYWSVRWDLTRALKEKLEEAGCSLPYPQSDVHLHQPIIPDQAFYTKE</sequence>
<evidence type="ECO:0000256" key="6">
    <source>
        <dbReference type="ARBA" id="ARBA00023136"/>
    </source>
</evidence>
<dbReference type="Pfam" id="PF05552">
    <property type="entry name" value="MS_channel_1st_1"/>
    <property type="match status" value="1"/>
</dbReference>
<dbReference type="Gene3D" id="3.30.70.100">
    <property type="match status" value="1"/>
</dbReference>
<keyword evidence="3" id="KW-1003">Cell membrane</keyword>
<feature type="domain" description="Mechanosensitive ion channel MscS C-terminal" evidence="9">
    <location>
        <begin position="177"/>
        <end position="257"/>
    </location>
</feature>
<comment type="subcellular location">
    <subcellularLocation>
        <location evidence="1">Cell membrane</location>
        <topology evidence="1">Multi-pass membrane protein</topology>
    </subcellularLocation>
</comment>
<keyword evidence="5 7" id="KW-1133">Transmembrane helix</keyword>
<keyword evidence="6 7" id="KW-0472">Membrane</keyword>
<dbReference type="InterPro" id="IPR006686">
    <property type="entry name" value="MscS_channel_CS"/>
</dbReference>
<name>A0A381P850_9ZZZZ</name>
<dbReference type="Pfam" id="PF00924">
    <property type="entry name" value="MS_channel_2nd"/>
    <property type="match status" value="1"/>
</dbReference>
<comment type="similarity">
    <text evidence="2">Belongs to the MscS (TC 1.A.23) family.</text>
</comment>
<evidence type="ECO:0000256" key="3">
    <source>
        <dbReference type="ARBA" id="ARBA00022475"/>
    </source>
</evidence>
<dbReference type="InterPro" id="IPR049278">
    <property type="entry name" value="MS_channel_C"/>
</dbReference>
<dbReference type="InterPro" id="IPR045275">
    <property type="entry name" value="MscS_archaea/bacteria_type"/>
</dbReference>
<dbReference type="InterPro" id="IPR049142">
    <property type="entry name" value="MS_channel_1st"/>
</dbReference>
<dbReference type="InterPro" id="IPR023408">
    <property type="entry name" value="MscS_beta-dom_sf"/>
</dbReference>
<dbReference type="EMBL" id="UINC01000909">
    <property type="protein sequence ID" value="SUZ63136.1"/>
    <property type="molecule type" value="Genomic_DNA"/>
</dbReference>
<dbReference type="PANTHER" id="PTHR30221:SF1">
    <property type="entry name" value="SMALL-CONDUCTANCE MECHANOSENSITIVE CHANNEL"/>
    <property type="match status" value="1"/>
</dbReference>
<feature type="domain" description="Mechanosensitive ion channel transmembrane helices 2/3" evidence="10">
    <location>
        <begin position="63"/>
        <end position="103"/>
    </location>
</feature>
<evidence type="ECO:0000256" key="2">
    <source>
        <dbReference type="ARBA" id="ARBA00008017"/>
    </source>
</evidence>
<evidence type="ECO:0000256" key="7">
    <source>
        <dbReference type="SAM" id="Phobius"/>
    </source>
</evidence>
<dbReference type="Gene3D" id="2.30.30.60">
    <property type="match status" value="1"/>
</dbReference>
<evidence type="ECO:0000256" key="4">
    <source>
        <dbReference type="ARBA" id="ARBA00022692"/>
    </source>
</evidence>
<dbReference type="Pfam" id="PF21082">
    <property type="entry name" value="MS_channel_3rd"/>
    <property type="match status" value="1"/>
</dbReference>
<feature type="domain" description="Mechanosensitive ion channel MscS" evidence="8">
    <location>
        <begin position="104"/>
        <end position="170"/>
    </location>
</feature>
<dbReference type="InterPro" id="IPR011066">
    <property type="entry name" value="MscS_channel_C_sf"/>
</dbReference>
<dbReference type="InterPro" id="IPR008910">
    <property type="entry name" value="MSC_TM_helix"/>
</dbReference>
<dbReference type="GO" id="GO:0005886">
    <property type="term" value="C:plasma membrane"/>
    <property type="evidence" value="ECO:0007669"/>
    <property type="project" value="UniProtKB-SubCell"/>
</dbReference>
<proteinExistence type="inferred from homology"/>
<reference evidence="11" key="1">
    <citation type="submission" date="2018-05" db="EMBL/GenBank/DDBJ databases">
        <authorList>
            <person name="Lanie J.A."/>
            <person name="Ng W.-L."/>
            <person name="Kazmierczak K.M."/>
            <person name="Andrzejewski T.M."/>
            <person name="Davidsen T.M."/>
            <person name="Wayne K.J."/>
            <person name="Tettelin H."/>
            <person name="Glass J.I."/>
            <person name="Rusch D."/>
            <person name="Podicherti R."/>
            <person name="Tsui H.-C.T."/>
            <person name="Winkler M.E."/>
        </authorList>
    </citation>
    <scope>NUCLEOTIDE SEQUENCE</scope>
</reference>
<dbReference type="InterPro" id="IPR010920">
    <property type="entry name" value="LSM_dom_sf"/>
</dbReference>
<dbReference type="PANTHER" id="PTHR30221">
    <property type="entry name" value="SMALL-CONDUCTANCE MECHANOSENSITIVE CHANNEL"/>
    <property type="match status" value="1"/>
</dbReference>
<protein>
    <recommendedName>
        <fullName evidence="12">Mechanosensitive ion channel protein MscS</fullName>
    </recommendedName>
</protein>
<evidence type="ECO:0000256" key="5">
    <source>
        <dbReference type="ARBA" id="ARBA00022989"/>
    </source>
</evidence>
<evidence type="ECO:0008006" key="12">
    <source>
        <dbReference type="Google" id="ProtNLM"/>
    </source>
</evidence>
<evidence type="ECO:0000259" key="8">
    <source>
        <dbReference type="Pfam" id="PF00924"/>
    </source>
</evidence>
<dbReference type="InterPro" id="IPR006685">
    <property type="entry name" value="MscS_channel_2nd"/>
</dbReference>
<dbReference type="SUPFAM" id="SSF50182">
    <property type="entry name" value="Sm-like ribonucleoproteins"/>
    <property type="match status" value="1"/>
</dbReference>
<dbReference type="GO" id="GO:0008381">
    <property type="term" value="F:mechanosensitive monoatomic ion channel activity"/>
    <property type="evidence" value="ECO:0007669"/>
    <property type="project" value="InterPro"/>
</dbReference>
<organism evidence="11">
    <name type="scientific">marine metagenome</name>
    <dbReference type="NCBI Taxonomy" id="408172"/>
    <lineage>
        <taxon>unclassified sequences</taxon>
        <taxon>metagenomes</taxon>
        <taxon>ecological metagenomes</taxon>
    </lineage>
</organism>
<dbReference type="InterPro" id="IPR011014">
    <property type="entry name" value="MscS_channel_TM-2"/>
</dbReference>
<dbReference type="PROSITE" id="PS01246">
    <property type="entry name" value="UPF0003"/>
    <property type="match status" value="1"/>
</dbReference>
<gene>
    <name evidence="11" type="ORF">METZ01_LOCUS15990</name>
</gene>
<dbReference type="SUPFAM" id="SSF82689">
    <property type="entry name" value="Mechanosensitive channel protein MscS (YggB), C-terminal domain"/>
    <property type="match status" value="1"/>
</dbReference>
<evidence type="ECO:0000259" key="10">
    <source>
        <dbReference type="Pfam" id="PF21088"/>
    </source>
</evidence>
<dbReference type="Pfam" id="PF21088">
    <property type="entry name" value="MS_channel_1st"/>
    <property type="match status" value="1"/>
</dbReference>
<evidence type="ECO:0000256" key="1">
    <source>
        <dbReference type="ARBA" id="ARBA00004651"/>
    </source>
</evidence>
<evidence type="ECO:0000259" key="9">
    <source>
        <dbReference type="Pfam" id="PF21082"/>
    </source>
</evidence>
<accession>A0A381P850</accession>
<feature type="transmembrane region" description="Helical" evidence="7">
    <location>
        <begin position="85"/>
        <end position="102"/>
    </location>
</feature>
<dbReference type="SUPFAM" id="SSF82861">
    <property type="entry name" value="Mechanosensitive channel protein MscS (YggB), transmembrane region"/>
    <property type="match status" value="1"/>
</dbReference>
<feature type="transmembrane region" description="Helical" evidence="7">
    <location>
        <begin position="55"/>
        <end position="79"/>
    </location>
</feature>
<dbReference type="Gene3D" id="1.10.287.1260">
    <property type="match status" value="1"/>
</dbReference>
<dbReference type="AlphaFoldDB" id="A0A381P850"/>
<keyword evidence="4 7" id="KW-0812">Transmembrane</keyword>